<evidence type="ECO:0000313" key="1">
    <source>
        <dbReference type="EMBL" id="TNN49158.1"/>
    </source>
</evidence>
<keyword evidence="2" id="KW-1185">Reference proteome</keyword>
<organism evidence="1 2">
    <name type="scientific">Liparis tanakae</name>
    <name type="common">Tanaka's snailfish</name>
    <dbReference type="NCBI Taxonomy" id="230148"/>
    <lineage>
        <taxon>Eukaryota</taxon>
        <taxon>Metazoa</taxon>
        <taxon>Chordata</taxon>
        <taxon>Craniata</taxon>
        <taxon>Vertebrata</taxon>
        <taxon>Euteleostomi</taxon>
        <taxon>Actinopterygii</taxon>
        <taxon>Neopterygii</taxon>
        <taxon>Teleostei</taxon>
        <taxon>Neoteleostei</taxon>
        <taxon>Acanthomorphata</taxon>
        <taxon>Eupercaria</taxon>
        <taxon>Perciformes</taxon>
        <taxon>Cottioidei</taxon>
        <taxon>Cottales</taxon>
        <taxon>Liparidae</taxon>
        <taxon>Liparis</taxon>
    </lineage>
</organism>
<proteinExistence type="predicted"/>
<comment type="caution">
    <text evidence="1">The sequence shown here is derived from an EMBL/GenBank/DDBJ whole genome shotgun (WGS) entry which is preliminary data.</text>
</comment>
<evidence type="ECO:0000313" key="2">
    <source>
        <dbReference type="Proteomes" id="UP000314294"/>
    </source>
</evidence>
<protein>
    <submittedName>
        <fullName evidence="1">Uncharacterized protein</fullName>
    </submittedName>
</protein>
<name>A0A4Z2G6F6_9TELE</name>
<sequence length="84" mass="9544">MKTIIPARRQRDLPSGRIRQHRKYIHVPLQSGVGLHMSQILQREPHAGRPERLWAVHKPPAPPGHGSSSPLSPMEAIKPFIFYV</sequence>
<dbReference type="AlphaFoldDB" id="A0A4Z2G6F6"/>
<accession>A0A4Z2G6F6</accession>
<gene>
    <name evidence="1" type="ORF">EYF80_040656</name>
</gene>
<dbReference type="Proteomes" id="UP000314294">
    <property type="component" value="Unassembled WGS sequence"/>
</dbReference>
<reference evidence="1 2" key="1">
    <citation type="submission" date="2019-03" db="EMBL/GenBank/DDBJ databases">
        <title>First draft genome of Liparis tanakae, snailfish: a comprehensive survey of snailfish specific genes.</title>
        <authorList>
            <person name="Kim W."/>
            <person name="Song I."/>
            <person name="Jeong J.-H."/>
            <person name="Kim D."/>
            <person name="Kim S."/>
            <person name="Ryu S."/>
            <person name="Song J.Y."/>
            <person name="Lee S.K."/>
        </authorList>
    </citation>
    <scope>NUCLEOTIDE SEQUENCE [LARGE SCALE GENOMIC DNA]</scope>
    <source>
        <tissue evidence="1">Muscle</tissue>
    </source>
</reference>
<dbReference type="EMBL" id="SRLO01000667">
    <property type="protein sequence ID" value="TNN49158.1"/>
    <property type="molecule type" value="Genomic_DNA"/>
</dbReference>